<dbReference type="RefSeq" id="WP_184059736.1">
    <property type="nucleotide sequence ID" value="NZ_JACIJK010000011.1"/>
</dbReference>
<dbReference type="Proteomes" id="UP000546200">
    <property type="component" value="Unassembled WGS sequence"/>
</dbReference>
<organism evidence="1 2">
    <name type="scientific">Sphingomonas aerophila</name>
    <dbReference type="NCBI Taxonomy" id="1344948"/>
    <lineage>
        <taxon>Bacteria</taxon>
        <taxon>Pseudomonadati</taxon>
        <taxon>Pseudomonadota</taxon>
        <taxon>Alphaproteobacteria</taxon>
        <taxon>Sphingomonadales</taxon>
        <taxon>Sphingomonadaceae</taxon>
        <taxon>Sphingomonas</taxon>
    </lineage>
</organism>
<protein>
    <submittedName>
        <fullName evidence="1">Uncharacterized protein</fullName>
    </submittedName>
</protein>
<reference evidence="1 2" key="1">
    <citation type="submission" date="2020-08" db="EMBL/GenBank/DDBJ databases">
        <title>Genomic Encyclopedia of Type Strains, Phase IV (KMG-IV): sequencing the most valuable type-strain genomes for metagenomic binning, comparative biology and taxonomic classification.</title>
        <authorList>
            <person name="Goeker M."/>
        </authorList>
    </citation>
    <scope>NUCLEOTIDE SEQUENCE [LARGE SCALE GENOMIC DNA]</scope>
    <source>
        <strain evidence="1 2">DSM 100044</strain>
    </source>
</reference>
<comment type="caution">
    <text evidence="1">The sequence shown here is derived from an EMBL/GenBank/DDBJ whole genome shotgun (WGS) entry which is preliminary data.</text>
</comment>
<gene>
    <name evidence="1" type="ORF">FHS94_003301</name>
</gene>
<sequence length="96" mass="10283">MAYASKIVLELPLSDERALQSFVEACLRDGVSLIAVVGEGASRVDDMIDELVVGDGSDTGRYITTTMHPDEAVEDAIQFAANWEAELGGAVQLVRL</sequence>
<evidence type="ECO:0000313" key="2">
    <source>
        <dbReference type="Proteomes" id="UP000546200"/>
    </source>
</evidence>
<name>A0A7W9EVP0_9SPHN</name>
<proteinExistence type="predicted"/>
<accession>A0A7W9EVP0</accession>
<dbReference type="EMBL" id="JACIJK010000011">
    <property type="protein sequence ID" value="MBB5716435.1"/>
    <property type="molecule type" value="Genomic_DNA"/>
</dbReference>
<evidence type="ECO:0000313" key="1">
    <source>
        <dbReference type="EMBL" id="MBB5716435.1"/>
    </source>
</evidence>
<keyword evidence="2" id="KW-1185">Reference proteome</keyword>
<dbReference type="AlphaFoldDB" id="A0A7W9EVP0"/>